<sequence>MTAGSTAVVRPSSPACSTQERMVASANYLGFLLGIFTSSFASPSFRHHFGENSLTSVEHPLNFLNSGSHFLKSESPDLSRIYSDELQKQKEGYSSLKDKAKSALSTEVTKLERITLNLAELKALCGHFTKSRYFQLAEVVSEHAVNNGIKDLAHQIVEFLSLISVAADEDLISRLDCIEKSVLRVLDDPNLNYKERCWALGILSATSDVSINGPSYFQRQMEEDQVSRGALELFLMTDLNLAEEVERVWKNERSQQINSGVTEVLKRVELLSTVSEHMHARAKNEHNTRFDRLYNYLLVACNPPLSKEPLVNAMENIKNVLKSNAFTEWQKKFTHSLCWHLNTYSTLFTQSILSLIEDDDIFRRNFYKIRALKTLREIFEDQDWDTEVKRLLSPFSPQHLDQITPQQVEQSLDSLTMKELDNGSQFLIYEVVNAASAFNPVVLDALVKKLKTFKTVPETLVNMWNQGLLHSARRMLLVKHFLSSGATQASDGLVGRLVQIPWEESRMKDATAEKLLEDVIRDIKACDQWEDQVKYFELMYHIICIKQEVLSKQLDDLIRRPACQCQECIIERRLSAPLLNNKSFQPSMRSKLSHETGDTLLAEKLRLISKHISDNPKNLSGICRVGVSSFAQWLEGIPL</sequence>
<keyword evidence="2" id="KW-1185">Reference proteome</keyword>
<evidence type="ECO:0000313" key="1">
    <source>
        <dbReference type="EMBL" id="KAG0151796.1"/>
    </source>
</evidence>
<dbReference type="AlphaFoldDB" id="A0A9P6NR19"/>
<organism evidence="1 2">
    <name type="scientific">Cronartium quercuum f. sp. fusiforme G11</name>
    <dbReference type="NCBI Taxonomy" id="708437"/>
    <lineage>
        <taxon>Eukaryota</taxon>
        <taxon>Fungi</taxon>
        <taxon>Dikarya</taxon>
        <taxon>Basidiomycota</taxon>
        <taxon>Pucciniomycotina</taxon>
        <taxon>Pucciniomycetes</taxon>
        <taxon>Pucciniales</taxon>
        <taxon>Coleosporiaceae</taxon>
        <taxon>Cronartium</taxon>
    </lineage>
</organism>
<dbReference type="Proteomes" id="UP000886653">
    <property type="component" value="Unassembled WGS sequence"/>
</dbReference>
<dbReference type="EMBL" id="MU167211">
    <property type="protein sequence ID" value="KAG0151796.1"/>
    <property type="molecule type" value="Genomic_DNA"/>
</dbReference>
<proteinExistence type="predicted"/>
<comment type="caution">
    <text evidence="1">The sequence shown here is derived from an EMBL/GenBank/DDBJ whole genome shotgun (WGS) entry which is preliminary data.</text>
</comment>
<name>A0A9P6NR19_9BASI</name>
<protein>
    <submittedName>
        <fullName evidence="1">Uncharacterized protein</fullName>
    </submittedName>
</protein>
<reference evidence="1" key="1">
    <citation type="submission" date="2013-11" db="EMBL/GenBank/DDBJ databases">
        <title>Genome sequence of the fusiform rust pathogen reveals effectors for host alternation and coevolution with pine.</title>
        <authorList>
            <consortium name="DOE Joint Genome Institute"/>
            <person name="Smith K."/>
            <person name="Pendleton A."/>
            <person name="Kubisiak T."/>
            <person name="Anderson C."/>
            <person name="Salamov A."/>
            <person name="Aerts A."/>
            <person name="Riley R."/>
            <person name="Clum A."/>
            <person name="Lindquist E."/>
            <person name="Ence D."/>
            <person name="Campbell M."/>
            <person name="Kronenberg Z."/>
            <person name="Feau N."/>
            <person name="Dhillon B."/>
            <person name="Hamelin R."/>
            <person name="Burleigh J."/>
            <person name="Smith J."/>
            <person name="Yandell M."/>
            <person name="Nelson C."/>
            <person name="Grigoriev I."/>
            <person name="Davis J."/>
        </authorList>
    </citation>
    <scope>NUCLEOTIDE SEQUENCE</scope>
    <source>
        <strain evidence="1">G11</strain>
    </source>
</reference>
<evidence type="ECO:0000313" key="2">
    <source>
        <dbReference type="Proteomes" id="UP000886653"/>
    </source>
</evidence>
<gene>
    <name evidence="1" type="ORF">CROQUDRAFT_129897</name>
</gene>
<accession>A0A9P6NR19</accession>